<sequence length="136" mass="14648">MNRCKTPLSAGRRLCAAALLAATAAAAGTVLAQGLPSDETRNFPPNAQFGELVVSNFPEVTLNGETIRTTPGFRLFSPERTLVFASNYQGQKLAVGYVVEPQTQWLHTAWILTPAEIEKYKPASTKPGLLRGLFGS</sequence>
<dbReference type="RefSeq" id="WP_066477242.1">
    <property type="nucleotide sequence ID" value="NZ_BCNT01000007.1"/>
</dbReference>
<proteinExistence type="predicted"/>
<protein>
    <submittedName>
        <fullName evidence="2">Uncharacterized protein</fullName>
    </submittedName>
</protein>
<accession>A0ABW5UMY5</accession>
<feature type="chain" id="PRO_5045890999" evidence="1">
    <location>
        <begin position="33"/>
        <end position="136"/>
    </location>
</feature>
<evidence type="ECO:0000256" key="1">
    <source>
        <dbReference type="SAM" id="SignalP"/>
    </source>
</evidence>
<keyword evidence="3" id="KW-1185">Reference proteome</keyword>
<organism evidence="2 3">
    <name type="scientific">Comamonas terrae</name>
    <dbReference type="NCBI Taxonomy" id="673548"/>
    <lineage>
        <taxon>Bacteria</taxon>
        <taxon>Pseudomonadati</taxon>
        <taxon>Pseudomonadota</taxon>
        <taxon>Betaproteobacteria</taxon>
        <taxon>Burkholderiales</taxon>
        <taxon>Comamonadaceae</taxon>
        <taxon>Comamonas</taxon>
    </lineage>
</organism>
<dbReference type="Proteomes" id="UP001597463">
    <property type="component" value="Unassembled WGS sequence"/>
</dbReference>
<evidence type="ECO:0000313" key="3">
    <source>
        <dbReference type="Proteomes" id="UP001597463"/>
    </source>
</evidence>
<evidence type="ECO:0000313" key="2">
    <source>
        <dbReference type="EMBL" id="MFD2754580.1"/>
    </source>
</evidence>
<keyword evidence="1" id="KW-0732">Signal</keyword>
<dbReference type="EMBL" id="JBHUMV010000004">
    <property type="protein sequence ID" value="MFD2754580.1"/>
    <property type="molecule type" value="Genomic_DNA"/>
</dbReference>
<feature type="signal peptide" evidence="1">
    <location>
        <begin position="1"/>
        <end position="32"/>
    </location>
</feature>
<gene>
    <name evidence="2" type="ORF">ACFSW6_10825</name>
</gene>
<reference evidence="3" key="1">
    <citation type="journal article" date="2019" name="Int. J. Syst. Evol. Microbiol.">
        <title>The Global Catalogue of Microorganisms (GCM) 10K type strain sequencing project: providing services to taxonomists for standard genome sequencing and annotation.</title>
        <authorList>
            <consortium name="The Broad Institute Genomics Platform"/>
            <consortium name="The Broad Institute Genome Sequencing Center for Infectious Disease"/>
            <person name="Wu L."/>
            <person name="Ma J."/>
        </authorList>
    </citation>
    <scope>NUCLEOTIDE SEQUENCE [LARGE SCALE GENOMIC DNA]</scope>
    <source>
        <strain evidence="3">TISTR 1906</strain>
    </source>
</reference>
<comment type="caution">
    <text evidence="2">The sequence shown here is derived from an EMBL/GenBank/DDBJ whole genome shotgun (WGS) entry which is preliminary data.</text>
</comment>
<name>A0ABW5UMY5_9BURK</name>